<evidence type="ECO:0000313" key="2">
    <source>
        <dbReference type="EMBL" id="SPH23915.1"/>
    </source>
</evidence>
<feature type="transmembrane region" description="Helical" evidence="1">
    <location>
        <begin position="92"/>
        <end position="113"/>
    </location>
</feature>
<name>A0A2R8BKL2_9RHOB</name>
<evidence type="ECO:0000313" key="3">
    <source>
        <dbReference type="Proteomes" id="UP000244924"/>
    </source>
</evidence>
<accession>A0A2R8BKL2</accession>
<keyword evidence="1" id="KW-0472">Membrane</keyword>
<proteinExistence type="predicted"/>
<sequence length="169" mass="18098">MIEILAPLTASWPGRICLLVMVMLAAEATAISITALRHVRRLRQLQRWAAPSERGARVIQARDSAKIEFYLEQDVGRTAHQLHQVEVLGPRLGGLFTFIGLALAIPVMAEALSQDVDAIFAPFATAVASSIAGLAIAVMAGFLLRQLHAEAARLQRLLPVSGLGIGEGT</sequence>
<reference evidence="2 3" key="1">
    <citation type="submission" date="2018-03" db="EMBL/GenBank/DDBJ databases">
        <authorList>
            <person name="Keele B.F."/>
        </authorList>
    </citation>
    <scope>NUCLEOTIDE SEQUENCE [LARGE SCALE GENOMIC DNA]</scope>
    <source>
        <strain evidence="2 3">CECT 8626</strain>
    </source>
</reference>
<gene>
    <name evidence="2" type="ORF">DEA8626_02992</name>
</gene>
<keyword evidence="1" id="KW-0812">Transmembrane</keyword>
<organism evidence="2 3">
    <name type="scientific">Albidovulum aquaemixtae</name>
    <dbReference type="NCBI Taxonomy" id="1542388"/>
    <lineage>
        <taxon>Bacteria</taxon>
        <taxon>Pseudomonadati</taxon>
        <taxon>Pseudomonadota</taxon>
        <taxon>Alphaproteobacteria</taxon>
        <taxon>Rhodobacterales</taxon>
        <taxon>Paracoccaceae</taxon>
        <taxon>Albidovulum</taxon>
    </lineage>
</organism>
<evidence type="ECO:0000256" key="1">
    <source>
        <dbReference type="SAM" id="Phobius"/>
    </source>
</evidence>
<dbReference type="EMBL" id="OMOQ01000002">
    <property type="protein sequence ID" value="SPH23915.1"/>
    <property type="molecule type" value="Genomic_DNA"/>
</dbReference>
<keyword evidence="1" id="KW-1133">Transmembrane helix</keyword>
<dbReference type="AlphaFoldDB" id="A0A2R8BKL2"/>
<feature type="transmembrane region" description="Helical" evidence="1">
    <location>
        <begin position="12"/>
        <end position="36"/>
    </location>
</feature>
<dbReference type="RefSeq" id="WP_108853979.1">
    <property type="nucleotide sequence ID" value="NZ_OMOQ01000002.1"/>
</dbReference>
<dbReference type="Proteomes" id="UP000244924">
    <property type="component" value="Unassembled WGS sequence"/>
</dbReference>
<feature type="transmembrane region" description="Helical" evidence="1">
    <location>
        <begin position="119"/>
        <end position="144"/>
    </location>
</feature>
<protein>
    <recommendedName>
        <fullName evidence="4">MotA/TolQ/ExbB proton channel domain-containing protein</fullName>
    </recommendedName>
</protein>
<evidence type="ECO:0008006" key="4">
    <source>
        <dbReference type="Google" id="ProtNLM"/>
    </source>
</evidence>
<keyword evidence="3" id="KW-1185">Reference proteome</keyword>